<reference evidence="2" key="1">
    <citation type="submission" date="2023-12" db="EMBL/GenBank/DDBJ databases">
        <title>Genome assembly of Anisodus tanguticus.</title>
        <authorList>
            <person name="Wang Y.-J."/>
        </authorList>
    </citation>
    <scope>NUCLEOTIDE SEQUENCE</scope>
    <source>
        <strain evidence="2">KB-2021</strain>
        <tissue evidence="2">Leaf</tissue>
    </source>
</reference>
<dbReference type="EMBL" id="JAVYJV010000009">
    <property type="protein sequence ID" value="KAK4361760.1"/>
    <property type="molecule type" value="Genomic_DNA"/>
</dbReference>
<accession>A0AAE1S1K1</accession>
<organism evidence="2 3">
    <name type="scientific">Anisodus tanguticus</name>
    <dbReference type="NCBI Taxonomy" id="243964"/>
    <lineage>
        <taxon>Eukaryota</taxon>
        <taxon>Viridiplantae</taxon>
        <taxon>Streptophyta</taxon>
        <taxon>Embryophyta</taxon>
        <taxon>Tracheophyta</taxon>
        <taxon>Spermatophyta</taxon>
        <taxon>Magnoliopsida</taxon>
        <taxon>eudicotyledons</taxon>
        <taxon>Gunneridae</taxon>
        <taxon>Pentapetalae</taxon>
        <taxon>asterids</taxon>
        <taxon>lamiids</taxon>
        <taxon>Solanales</taxon>
        <taxon>Solanaceae</taxon>
        <taxon>Solanoideae</taxon>
        <taxon>Hyoscyameae</taxon>
        <taxon>Anisodus</taxon>
    </lineage>
</organism>
<dbReference type="PANTHER" id="PTHR48449:SF1">
    <property type="entry name" value="DUF1985 DOMAIN-CONTAINING PROTEIN"/>
    <property type="match status" value="1"/>
</dbReference>
<dbReference type="Proteomes" id="UP001291623">
    <property type="component" value="Unassembled WGS sequence"/>
</dbReference>
<gene>
    <name evidence="2" type="ORF">RND71_017001</name>
</gene>
<comment type="caution">
    <text evidence="2">The sequence shown here is derived from an EMBL/GenBank/DDBJ whole genome shotgun (WGS) entry which is preliminary data.</text>
</comment>
<keyword evidence="3" id="KW-1185">Reference proteome</keyword>
<sequence length="208" mass="24112">MHLKKTTSATFGKITGRGVKVDISTLSYFLSIIYVKDEDDDDFESPAPTNSCQQERTRITRSQTKKVDKLVKNIKTRTKKCGRAEKAKVSLKLADEVEDDSAKVKKREKLKMLLKICVEDDATVYDKPSENMLVKAYFQGNKSITRQQLLDRFKEKKWESDGDVFKMTLMVFIQHFSFKDTNDHCFTKANFDIVESGEYQSYAWEKML</sequence>
<dbReference type="PANTHER" id="PTHR48449">
    <property type="entry name" value="DUF1985 DOMAIN-CONTAINING PROTEIN"/>
    <property type="match status" value="1"/>
</dbReference>
<feature type="domain" description="DUF1985" evidence="1">
    <location>
        <begin position="117"/>
        <end position="206"/>
    </location>
</feature>
<dbReference type="AlphaFoldDB" id="A0AAE1S1K1"/>
<evidence type="ECO:0000259" key="1">
    <source>
        <dbReference type="Pfam" id="PF09331"/>
    </source>
</evidence>
<name>A0AAE1S1K1_9SOLA</name>
<protein>
    <recommendedName>
        <fullName evidence="1">DUF1985 domain-containing protein</fullName>
    </recommendedName>
</protein>
<dbReference type="Pfam" id="PF09331">
    <property type="entry name" value="DUF1985"/>
    <property type="match status" value="1"/>
</dbReference>
<dbReference type="InterPro" id="IPR015410">
    <property type="entry name" value="DUF1985"/>
</dbReference>
<evidence type="ECO:0000313" key="3">
    <source>
        <dbReference type="Proteomes" id="UP001291623"/>
    </source>
</evidence>
<proteinExistence type="predicted"/>
<evidence type="ECO:0000313" key="2">
    <source>
        <dbReference type="EMBL" id="KAK4361760.1"/>
    </source>
</evidence>